<dbReference type="AlphaFoldDB" id="A0A427YIY1"/>
<proteinExistence type="predicted"/>
<comment type="caution">
    <text evidence="2">The sequence shown here is derived from an EMBL/GenBank/DDBJ whole genome shotgun (WGS) entry which is preliminary data.</text>
</comment>
<dbReference type="Proteomes" id="UP000279259">
    <property type="component" value="Unassembled WGS sequence"/>
</dbReference>
<protein>
    <submittedName>
        <fullName evidence="2">Uncharacterized protein</fullName>
    </submittedName>
</protein>
<keyword evidence="3" id="KW-1185">Reference proteome</keyword>
<evidence type="ECO:0000313" key="3">
    <source>
        <dbReference type="Proteomes" id="UP000279259"/>
    </source>
</evidence>
<dbReference type="EMBL" id="RSCD01000009">
    <property type="protein sequence ID" value="RSH91042.1"/>
    <property type="molecule type" value="Genomic_DNA"/>
</dbReference>
<feature type="region of interest" description="Disordered" evidence="1">
    <location>
        <begin position="35"/>
        <end position="123"/>
    </location>
</feature>
<sequence>MRPEQAWRALKAHPNSKFASLALLADVVARRTKCAGADDPDIPTLNGPATGSSGGHGPAGPERPASPATVAIHAALSEGSARGKRKVEVDSSAVREALRMLDSTPAPGDAEEGERETKRARRD</sequence>
<gene>
    <name evidence="2" type="ORF">EHS25_010218</name>
</gene>
<dbReference type="OrthoDB" id="5374328at2759"/>
<accession>A0A427YIY1</accession>
<reference evidence="2 3" key="1">
    <citation type="submission" date="2018-11" db="EMBL/GenBank/DDBJ databases">
        <title>Genome sequence of Saitozyma podzolica DSM 27192.</title>
        <authorList>
            <person name="Aliyu H."/>
            <person name="Gorte O."/>
            <person name="Ochsenreither K."/>
        </authorList>
    </citation>
    <scope>NUCLEOTIDE SEQUENCE [LARGE SCALE GENOMIC DNA]</scope>
    <source>
        <strain evidence="2 3">DSM 27192</strain>
    </source>
</reference>
<organism evidence="2 3">
    <name type="scientific">Saitozyma podzolica</name>
    <dbReference type="NCBI Taxonomy" id="1890683"/>
    <lineage>
        <taxon>Eukaryota</taxon>
        <taxon>Fungi</taxon>
        <taxon>Dikarya</taxon>
        <taxon>Basidiomycota</taxon>
        <taxon>Agaricomycotina</taxon>
        <taxon>Tremellomycetes</taxon>
        <taxon>Tremellales</taxon>
        <taxon>Trimorphomycetaceae</taxon>
        <taxon>Saitozyma</taxon>
    </lineage>
</organism>
<evidence type="ECO:0000256" key="1">
    <source>
        <dbReference type="SAM" id="MobiDB-lite"/>
    </source>
</evidence>
<name>A0A427YIY1_9TREE</name>
<evidence type="ECO:0000313" key="2">
    <source>
        <dbReference type="EMBL" id="RSH91042.1"/>
    </source>
</evidence>
<dbReference type="STRING" id="1890683.A0A427YIY1"/>